<comment type="caution">
    <text evidence="1">The sequence shown here is derived from an EMBL/GenBank/DDBJ whole genome shotgun (WGS) entry which is preliminary data.</text>
</comment>
<dbReference type="InterPro" id="IPR029058">
    <property type="entry name" value="AB_hydrolase_fold"/>
</dbReference>
<reference evidence="1 2" key="1">
    <citation type="submission" date="2023-01" db="EMBL/GenBank/DDBJ databases">
        <title>Novel species of the genus Vogesella isolated from rivers.</title>
        <authorList>
            <person name="Lu H."/>
        </authorList>
    </citation>
    <scope>NUCLEOTIDE SEQUENCE [LARGE SCALE GENOMIC DNA]</scope>
    <source>
        <strain evidence="1 2">DC21W</strain>
    </source>
</reference>
<dbReference type="Pfam" id="PF05728">
    <property type="entry name" value="UPF0227"/>
    <property type="match status" value="1"/>
</dbReference>
<dbReference type="PANTHER" id="PTHR35602">
    <property type="entry name" value="ESTERASE YQIA-RELATED"/>
    <property type="match status" value="1"/>
</dbReference>
<sequence length="203" mass="22195">MTHYLYLHGFQSGPQSLKARETQAYLHALAPDASFSSPQLSPYPAQAIAQVEALISSIDQPLVLLGSSLGGYYATWLAERFGLPAVLINPAIRPEADLARFMGPLHNPYTGEHYTLGPQHMDELIALRPPTLHAANYWLVLGTADEVLDWREAVRHYAGARTTVLNGDDHRLQGWPQCLPGLLGIAGKLPPHHARDGHASSRA</sequence>
<protein>
    <submittedName>
        <fullName evidence="1">Alpha/beta fold hydrolase</fullName>
    </submittedName>
</protein>
<evidence type="ECO:0000313" key="1">
    <source>
        <dbReference type="EMBL" id="MDC7715673.1"/>
    </source>
</evidence>
<keyword evidence="2" id="KW-1185">Reference proteome</keyword>
<dbReference type="RefSeq" id="WP_272750171.1">
    <property type="nucleotide sequence ID" value="NZ_JAQQLF010000001.1"/>
</dbReference>
<evidence type="ECO:0000313" key="2">
    <source>
        <dbReference type="Proteomes" id="UP001219956"/>
    </source>
</evidence>
<dbReference type="Proteomes" id="UP001219956">
    <property type="component" value="Unassembled WGS sequence"/>
</dbReference>
<name>A0ABT5ISX9_9NEIS</name>
<accession>A0ABT5ISX9</accession>
<dbReference type="InterPro" id="IPR008886">
    <property type="entry name" value="UPF0227/Esterase_YqiA"/>
</dbReference>
<gene>
    <name evidence="1" type="ORF">PQU95_00375</name>
</gene>
<dbReference type="Gene3D" id="3.40.50.1820">
    <property type="entry name" value="alpha/beta hydrolase"/>
    <property type="match status" value="1"/>
</dbReference>
<dbReference type="EMBL" id="JAQQLF010000001">
    <property type="protein sequence ID" value="MDC7715673.1"/>
    <property type="molecule type" value="Genomic_DNA"/>
</dbReference>
<dbReference type="PANTHER" id="PTHR35602:SF3">
    <property type="entry name" value="ESTERASE YQIA"/>
    <property type="match status" value="1"/>
</dbReference>
<keyword evidence="1" id="KW-0378">Hydrolase</keyword>
<organism evidence="1 2">
    <name type="scientific">Vogesella aquatica</name>
    <dbReference type="NCBI Taxonomy" id="2984206"/>
    <lineage>
        <taxon>Bacteria</taxon>
        <taxon>Pseudomonadati</taxon>
        <taxon>Pseudomonadota</taxon>
        <taxon>Betaproteobacteria</taxon>
        <taxon>Neisseriales</taxon>
        <taxon>Chromobacteriaceae</taxon>
        <taxon>Vogesella</taxon>
    </lineage>
</organism>
<proteinExistence type="predicted"/>
<dbReference type="GO" id="GO:0016787">
    <property type="term" value="F:hydrolase activity"/>
    <property type="evidence" value="ECO:0007669"/>
    <property type="project" value="UniProtKB-KW"/>
</dbReference>
<dbReference type="SUPFAM" id="SSF53474">
    <property type="entry name" value="alpha/beta-Hydrolases"/>
    <property type="match status" value="1"/>
</dbReference>